<dbReference type="InParanoid" id="A0A4R5CJZ7"/>
<dbReference type="EMBL" id="SMKZ01000048">
    <property type="protein sequence ID" value="TDE00582.1"/>
    <property type="molecule type" value="Genomic_DNA"/>
</dbReference>
<feature type="region of interest" description="Disordered" evidence="1">
    <location>
        <begin position="66"/>
        <end position="93"/>
    </location>
</feature>
<keyword evidence="2" id="KW-1133">Transmembrane helix</keyword>
<organism evidence="3 4">
    <name type="scientific">Jiangella asiatica</name>
    <dbReference type="NCBI Taxonomy" id="2530372"/>
    <lineage>
        <taxon>Bacteria</taxon>
        <taxon>Bacillati</taxon>
        <taxon>Actinomycetota</taxon>
        <taxon>Actinomycetes</taxon>
        <taxon>Jiangellales</taxon>
        <taxon>Jiangellaceae</taxon>
        <taxon>Jiangella</taxon>
    </lineage>
</organism>
<feature type="compositionally biased region" description="Low complexity" evidence="1">
    <location>
        <begin position="71"/>
        <end position="84"/>
    </location>
</feature>
<protein>
    <recommendedName>
        <fullName evidence="5">WD40 repeat domain-containing protein</fullName>
    </recommendedName>
</protein>
<feature type="transmembrane region" description="Helical" evidence="2">
    <location>
        <begin position="38"/>
        <end position="60"/>
    </location>
</feature>
<sequence length="435" mass="45316">MTLEDQLRDALDDIVARVPSRAGLADEVLRQARRRRKLTVVATAGGTAVAVAAGTLFVVADPLATDRPRQSASDGAASGGTAPDDVPDQGAGGAVRLDLDALSAGAAPGVPYYADGVIHVGDWEISFEGDFPAFRVLEEVAGGLVALVEPAPDDSGEGNLEVWLFTRDGGRTQLGAGQVYNVTVSPDGTQVAWSVHDWSTETEDSGPGDTVVYVADARTGEVLHTRESTGDDGPIGVAMGFLPDGRVVLDSATNNPSGIYLWDVDADTLIPWTDYGFVRAFSPRADLAVLGPRNDSDGRAFGVVDTATGNVAWTFEPGDAGRDAFSPDGRLLAVNLPSPDAPTVADEVRGEGAEVGPPGSVAVVDARTGEPVLRIEGGYPGYVSWESDGTLLVDVWSDDRTAGGVVRCTLDGECELAVPVTEGPDSGWPLLYTNR</sequence>
<dbReference type="InterPro" id="IPR011042">
    <property type="entry name" value="6-blade_b-propeller_TolB-like"/>
</dbReference>
<comment type="caution">
    <text evidence="3">The sequence shown here is derived from an EMBL/GenBank/DDBJ whole genome shotgun (WGS) entry which is preliminary data.</text>
</comment>
<proteinExistence type="predicted"/>
<keyword evidence="2" id="KW-0812">Transmembrane</keyword>
<evidence type="ECO:0000256" key="2">
    <source>
        <dbReference type="SAM" id="Phobius"/>
    </source>
</evidence>
<keyword evidence="2" id="KW-0472">Membrane</keyword>
<evidence type="ECO:0000313" key="3">
    <source>
        <dbReference type="EMBL" id="TDE00582.1"/>
    </source>
</evidence>
<reference evidence="3 4" key="1">
    <citation type="submission" date="2019-03" db="EMBL/GenBank/DDBJ databases">
        <title>Draft genome sequences of novel Actinobacteria.</title>
        <authorList>
            <person name="Sahin N."/>
            <person name="Ay H."/>
            <person name="Saygin H."/>
        </authorList>
    </citation>
    <scope>NUCLEOTIDE SEQUENCE [LARGE SCALE GENOMIC DNA]</scope>
    <source>
        <strain evidence="3 4">5K138</strain>
    </source>
</reference>
<dbReference type="AlphaFoldDB" id="A0A4R5CJZ7"/>
<evidence type="ECO:0000313" key="4">
    <source>
        <dbReference type="Proteomes" id="UP000294739"/>
    </source>
</evidence>
<dbReference type="Gene3D" id="2.120.10.30">
    <property type="entry name" value="TolB, C-terminal domain"/>
    <property type="match status" value="1"/>
</dbReference>
<dbReference type="SUPFAM" id="SSF82171">
    <property type="entry name" value="DPP6 N-terminal domain-like"/>
    <property type="match status" value="1"/>
</dbReference>
<dbReference type="Proteomes" id="UP000294739">
    <property type="component" value="Unassembled WGS sequence"/>
</dbReference>
<accession>A0A4R5CJZ7</accession>
<gene>
    <name evidence="3" type="ORF">E1269_25040</name>
</gene>
<name>A0A4R5CJZ7_9ACTN</name>
<evidence type="ECO:0008006" key="5">
    <source>
        <dbReference type="Google" id="ProtNLM"/>
    </source>
</evidence>
<dbReference type="RefSeq" id="WP_131899704.1">
    <property type="nucleotide sequence ID" value="NZ_SMKZ01000048.1"/>
</dbReference>
<evidence type="ECO:0000256" key="1">
    <source>
        <dbReference type="SAM" id="MobiDB-lite"/>
    </source>
</evidence>
<keyword evidence="4" id="KW-1185">Reference proteome</keyword>
<dbReference type="OrthoDB" id="5176683at2"/>